<protein>
    <submittedName>
        <fullName evidence="1">Uncharacterized protein</fullName>
    </submittedName>
</protein>
<proteinExistence type="predicted"/>
<accession>A0A8S5R5G0</accession>
<evidence type="ECO:0000313" key="1">
    <source>
        <dbReference type="EMBL" id="DAE26321.1"/>
    </source>
</evidence>
<organism evidence="1">
    <name type="scientific">Myoviridae sp. ct2798</name>
    <dbReference type="NCBI Taxonomy" id="2827285"/>
    <lineage>
        <taxon>Viruses</taxon>
        <taxon>Duplodnaviria</taxon>
        <taxon>Heunggongvirae</taxon>
        <taxon>Uroviricota</taxon>
        <taxon>Caudoviricetes</taxon>
    </lineage>
</organism>
<reference evidence="1" key="1">
    <citation type="journal article" date="2021" name="Proc. Natl. Acad. Sci. U.S.A.">
        <title>A Catalog of Tens of Thousands of Viruses from Human Metagenomes Reveals Hidden Associations with Chronic Diseases.</title>
        <authorList>
            <person name="Tisza M.J."/>
            <person name="Buck C.B."/>
        </authorList>
    </citation>
    <scope>NUCLEOTIDE SEQUENCE</scope>
    <source>
        <strain evidence="1">Ct2798</strain>
    </source>
</reference>
<sequence length="73" mass="8596">MHLDRTRRETVKIESQYPERIFNIVEVAKRFKPRIEELGKDWGTAMALLKEKYSEGIKESELEKAFQSILNAV</sequence>
<dbReference type="EMBL" id="BK015814">
    <property type="protein sequence ID" value="DAE26321.1"/>
    <property type="molecule type" value="Genomic_DNA"/>
</dbReference>
<name>A0A8S5R5G0_9CAUD</name>